<evidence type="ECO:0000256" key="2">
    <source>
        <dbReference type="ARBA" id="ARBA00023125"/>
    </source>
</evidence>
<sequence length="254" mass="26423">MADATTRPTPRERARAELMRDLLAAARARLAQDGPQQLSLRAVARDLGLASSAVYRYVESRDALLTLLVSQSYDAVGHAVEQAAEASVAAGHAPARTWLEAGRAFRAWALDDPHGFELIYGTPVPGYVAPPDTVTPAARLWGVVVDVLVAAREAGSLDPAGHAFPPAGVVTDDVLAFAVARDPRAAVLDAADAARCLTMFATLVGAVTSELFGHLTGIAADRARAFDVVVATAAAGVGLRIDLAEAWGEPVAAL</sequence>
<organism evidence="6 7">
    <name type="scientific">Cellulomonas wangsupingiae</name>
    <dbReference type="NCBI Taxonomy" id="2968085"/>
    <lineage>
        <taxon>Bacteria</taxon>
        <taxon>Bacillati</taxon>
        <taxon>Actinomycetota</taxon>
        <taxon>Actinomycetes</taxon>
        <taxon>Micrococcales</taxon>
        <taxon>Cellulomonadaceae</taxon>
        <taxon>Cellulomonas</taxon>
    </lineage>
</organism>
<keyword evidence="2 4" id="KW-0238">DNA-binding</keyword>
<evidence type="ECO:0000259" key="5">
    <source>
        <dbReference type="PROSITE" id="PS50977"/>
    </source>
</evidence>
<evidence type="ECO:0000256" key="3">
    <source>
        <dbReference type="ARBA" id="ARBA00023163"/>
    </source>
</evidence>
<dbReference type="SUPFAM" id="SSF48498">
    <property type="entry name" value="Tetracyclin repressor-like, C-terminal domain"/>
    <property type="match status" value="1"/>
</dbReference>
<feature type="DNA-binding region" description="H-T-H motif" evidence="4">
    <location>
        <begin position="39"/>
        <end position="58"/>
    </location>
</feature>
<evidence type="ECO:0000256" key="1">
    <source>
        <dbReference type="ARBA" id="ARBA00023015"/>
    </source>
</evidence>
<dbReference type="EMBL" id="CP101989">
    <property type="protein sequence ID" value="UUI64077.1"/>
    <property type="molecule type" value="Genomic_DNA"/>
</dbReference>
<dbReference type="Proteomes" id="UP001317322">
    <property type="component" value="Chromosome"/>
</dbReference>
<dbReference type="Gene3D" id="1.10.357.10">
    <property type="entry name" value="Tetracycline Repressor, domain 2"/>
    <property type="match status" value="1"/>
</dbReference>
<proteinExistence type="predicted"/>
<evidence type="ECO:0000256" key="4">
    <source>
        <dbReference type="PROSITE-ProRule" id="PRU00335"/>
    </source>
</evidence>
<keyword evidence="7" id="KW-1185">Reference proteome</keyword>
<dbReference type="PROSITE" id="PS50977">
    <property type="entry name" value="HTH_TETR_2"/>
    <property type="match status" value="1"/>
</dbReference>
<dbReference type="Pfam" id="PF00440">
    <property type="entry name" value="TetR_N"/>
    <property type="match status" value="1"/>
</dbReference>
<keyword evidence="1" id="KW-0805">Transcription regulation</keyword>
<keyword evidence="3" id="KW-0804">Transcription</keyword>
<feature type="domain" description="HTH tetR-type" evidence="5">
    <location>
        <begin position="16"/>
        <end position="76"/>
    </location>
</feature>
<reference evidence="6 7" key="1">
    <citation type="submission" date="2022-07" db="EMBL/GenBank/DDBJ databases">
        <title>Novel species in genus cellulomonas.</title>
        <authorList>
            <person name="Ye L."/>
        </authorList>
    </citation>
    <scope>NUCLEOTIDE SEQUENCE [LARGE SCALE GENOMIC DNA]</scope>
    <source>
        <strain evidence="7">zg-Y908</strain>
    </source>
</reference>
<gene>
    <name evidence="6" type="ORF">NP075_13190</name>
</gene>
<dbReference type="SUPFAM" id="SSF46689">
    <property type="entry name" value="Homeodomain-like"/>
    <property type="match status" value="1"/>
</dbReference>
<dbReference type="InterPro" id="IPR036271">
    <property type="entry name" value="Tet_transcr_reg_TetR-rel_C_sf"/>
</dbReference>
<dbReference type="Pfam" id="PF13305">
    <property type="entry name" value="TetR_C_33"/>
    <property type="match status" value="1"/>
</dbReference>
<dbReference type="RefSeq" id="WP_227565635.1">
    <property type="nucleotide sequence ID" value="NZ_CP101989.1"/>
</dbReference>
<dbReference type="InterPro" id="IPR001647">
    <property type="entry name" value="HTH_TetR"/>
</dbReference>
<protein>
    <submittedName>
        <fullName evidence="6">WHG domain-containing protein</fullName>
    </submittedName>
</protein>
<evidence type="ECO:0000313" key="6">
    <source>
        <dbReference type="EMBL" id="UUI64077.1"/>
    </source>
</evidence>
<dbReference type="InterPro" id="IPR025996">
    <property type="entry name" value="MT1864/Rv1816-like_C"/>
</dbReference>
<name>A0ABY5K0V5_9CELL</name>
<accession>A0ABY5K0V5</accession>
<dbReference type="InterPro" id="IPR009057">
    <property type="entry name" value="Homeodomain-like_sf"/>
</dbReference>
<evidence type="ECO:0000313" key="7">
    <source>
        <dbReference type="Proteomes" id="UP001317322"/>
    </source>
</evidence>